<organism evidence="1 2">
    <name type="scientific">Paraburkholderia tuberum</name>
    <dbReference type="NCBI Taxonomy" id="157910"/>
    <lineage>
        <taxon>Bacteria</taxon>
        <taxon>Pseudomonadati</taxon>
        <taxon>Pseudomonadota</taxon>
        <taxon>Betaproteobacteria</taxon>
        <taxon>Burkholderiales</taxon>
        <taxon>Burkholderiaceae</taxon>
        <taxon>Paraburkholderia</taxon>
    </lineage>
</organism>
<accession>A0A1H1APV5</accession>
<dbReference type="EMBL" id="FNKX01000001">
    <property type="protein sequence ID" value="SDQ41783.1"/>
    <property type="molecule type" value="Genomic_DNA"/>
</dbReference>
<reference evidence="2" key="1">
    <citation type="submission" date="2016-10" db="EMBL/GenBank/DDBJ databases">
        <authorList>
            <person name="Varghese N."/>
            <person name="Submissions S."/>
        </authorList>
    </citation>
    <scope>NUCLEOTIDE SEQUENCE [LARGE SCALE GENOMIC DNA]</scope>
    <source>
        <strain evidence="2">DUS833</strain>
    </source>
</reference>
<name>A0A1H1APV5_9BURK</name>
<evidence type="ECO:0000313" key="2">
    <source>
        <dbReference type="Proteomes" id="UP000199365"/>
    </source>
</evidence>
<sequence length="183" mass="17927">MSTNQQTPHALGLPAASFSNAPVLPRAASAGTALLASVLVTVCFTSHAYAEQVANPGDLVVERSVTPRDAFVPVPRDQDPVAVRATTFPANSFDPTIATLVDDTDLTNAHGSNGVAAGGVLGGTGMQAVTQILSGKTTGNTIPLNSGGIGGPATGVGGTISSSVTGALAPLSNVLGGALGALK</sequence>
<dbReference type="RefSeq" id="WP_090801245.1">
    <property type="nucleotide sequence ID" value="NZ_FNKX01000001.1"/>
</dbReference>
<dbReference type="STRING" id="157910.SAMN05445850_0568"/>
<gene>
    <name evidence="1" type="ORF">SAMN05445850_0568</name>
</gene>
<evidence type="ECO:0000313" key="1">
    <source>
        <dbReference type="EMBL" id="SDQ41783.1"/>
    </source>
</evidence>
<proteinExistence type="predicted"/>
<protein>
    <submittedName>
        <fullName evidence="1">Uncharacterized protein</fullName>
    </submittedName>
</protein>
<keyword evidence="2" id="KW-1185">Reference proteome</keyword>
<dbReference type="Proteomes" id="UP000199365">
    <property type="component" value="Unassembled WGS sequence"/>
</dbReference>
<dbReference type="AlphaFoldDB" id="A0A1H1APV5"/>